<dbReference type="OrthoDB" id="9776369at2"/>
<dbReference type="KEGG" id="vei:Veis_3432"/>
<keyword evidence="1" id="KW-0472">Membrane</keyword>
<evidence type="ECO:0000256" key="3">
    <source>
        <dbReference type="ARBA" id="ARBA00022737"/>
    </source>
</evidence>
<keyword evidence="4" id="KW-0547">Nucleotide-binding</keyword>
<dbReference type="InterPro" id="IPR003593">
    <property type="entry name" value="AAA+_ATPase"/>
</dbReference>
<dbReference type="PANTHER" id="PTHR43790">
    <property type="entry name" value="CARBOHYDRATE TRANSPORT ATP-BINDING PROTEIN MG119-RELATED"/>
    <property type="match status" value="1"/>
</dbReference>
<dbReference type="InterPro" id="IPR027417">
    <property type="entry name" value="P-loop_NTPase"/>
</dbReference>
<dbReference type="SMART" id="SM00382">
    <property type="entry name" value="AAA"/>
    <property type="match status" value="1"/>
</dbReference>
<organism evidence="7 8">
    <name type="scientific">Verminephrobacter eiseniae (strain EF01-2)</name>
    <dbReference type="NCBI Taxonomy" id="391735"/>
    <lineage>
        <taxon>Bacteria</taxon>
        <taxon>Pseudomonadati</taxon>
        <taxon>Pseudomonadota</taxon>
        <taxon>Betaproteobacteria</taxon>
        <taxon>Burkholderiales</taxon>
        <taxon>Comamonadaceae</taxon>
        <taxon>Verminephrobacter</taxon>
    </lineage>
</organism>
<evidence type="ECO:0000313" key="8">
    <source>
        <dbReference type="Proteomes" id="UP000000374"/>
    </source>
</evidence>
<sequence length="256" mass="28145">MTTELIRLEGINKSFGNVQALKDIDLKIDSGEIVALLGDNGAGKSTLIKALSGVYPIDKGAIFFKGKHASIRSARDAIDLGIETIHQDSSLAPDLSIANNLFLGREPMRYAWMGAFSPIDRAYVESRTRELLRKAGISKNLDPHTKIKGLSGGERQSIAIARAMFFSSDLIILDEPTNNLGVDETRAVLRFIREARASGHSCIYITHSLHHVFEVADRVIIMRQGTIISDLPRSETDLIRTEMLITEGVVRSAETS</sequence>
<dbReference type="GO" id="GO:0016887">
    <property type="term" value="F:ATP hydrolysis activity"/>
    <property type="evidence" value="ECO:0007669"/>
    <property type="project" value="InterPro"/>
</dbReference>
<dbReference type="Proteomes" id="UP000000374">
    <property type="component" value="Chromosome"/>
</dbReference>
<dbReference type="GeneID" id="76461858"/>
<evidence type="ECO:0000259" key="6">
    <source>
        <dbReference type="PROSITE" id="PS50893"/>
    </source>
</evidence>
<dbReference type="STRING" id="391735.Veis_3432"/>
<dbReference type="InterPro" id="IPR003439">
    <property type="entry name" value="ABC_transporter-like_ATP-bd"/>
</dbReference>
<dbReference type="InterPro" id="IPR050107">
    <property type="entry name" value="ABC_carbohydrate_import_ATPase"/>
</dbReference>
<evidence type="ECO:0000256" key="1">
    <source>
        <dbReference type="ARBA" id="ARBA00022475"/>
    </source>
</evidence>
<proteinExistence type="predicted"/>
<feature type="domain" description="ABC transporter" evidence="6">
    <location>
        <begin position="6"/>
        <end position="249"/>
    </location>
</feature>
<dbReference type="GO" id="GO:0005524">
    <property type="term" value="F:ATP binding"/>
    <property type="evidence" value="ECO:0007669"/>
    <property type="project" value="UniProtKB-KW"/>
</dbReference>
<keyword evidence="8" id="KW-1185">Reference proteome</keyword>
<dbReference type="Pfam" id="PF00005">
    <property type="entry name" value="ABC_tran"/>
    <property type="match status" value="1"/>
</dbReference>
<reference evidence="8" key="1">
    <citation type="submission" date="2006-12" db="EMBL/GenBank/DDBJ databases">
        <title>Complete sequence of chromosome 1 of Verminephrobacter eiseniae EF01-2.</title>
        <authorList>
            <person name="Copeland A."/>
            <person name="Lucas S."/>
            <person name="Lapidus A."/>
            <person name="Barry K."/>
            <person name="Detter J.C."/>
            <person name="Glavina del Rio T."/>
            <person name="Dalin E."/>
            <person name="Tice H."/>
            <person name="Pitluck S."/>
            <person name="Chertkov O."/>
            <person name="Brettin T."/>
            <person name="Bruce D."/>
            <person name="Han C."/>
            <person name="Tapia R."/>
            <person name="Gilna P."/>
            <person name="Schmutz J."/>
            <person name="Larimer F."/>
            <person name="Land M."/>
            <person name="Hauser L."/>
            <person name="Kyrpides N."/>
            <person name="Kim E."/>
            <person name="Stahl D."/>
            <person name="Richardson P."/>
        </authorList>
    </citation>
    <scope>NUCLEOTIDE SEQUENCE [LARGE SCALE GENOMIC DNA]</scope>
    <source>
        <strain evidence="8">EF01-2</strain>
    </source>
</reference>
<dbReference type="EMBL" id="CP000542">
    <property type="protein sequence ID" value="ABM59153.1"/>
    <property type="molecule type" value="Genomic_DNA"/>
</dbReference>
<dbReference type="SUPFAM" id="SSF52540">
    <property type="entry name" value="P-loop containing nucleoside triphosphate hydrolases"/>
    <property type="match status" value="1"/>
</dbReference>
<dbReference type="eggNOG" id="COG1129">
    <property type="taxonomic scope" value="Bacteria"/>
</dbReference>
<dbReference type="Gene3D" id="3.40.50.300">
    <property type="entry name" value="P-loop containing nucleotide triphosphate hydrolases"/>
    <property type="match status" value="1"/>
</dbReference>
<keyword evidence="5" id="KW-0067">ATP-binding</keyword>
<evidence type="ECO:0000313" key="7">
    <source>
        <dbReference type="EMBL" id="ABM59153.1"/>
    </source>
</evidence>
<dbReference type="CDD" id="cd03216">
    <property type="entry name" value="ABC_Carb_Monos_I"/>
    <property type="match status" value="1"/>
</dbReference>
<dbReference type="RefSeq" id="WP_011811145.1">
    <property type="nucleotide sequence ID" value="NC_008786.1"/>
</dbReference>
<keyword evidence="1" id="KW-1003">Cell membrane</keyword>
<dbReference type="PROSITE" id="PS50893">
    <property type="entry name" value="ABC_TRANSPORTER_2"/>
    <property type="match status" value="1"/>
</dbReference>
<keyword evidence="2" id="KW-0762">Sugar transport</keyword>
<evidence type="ECO:0000256" key="4">
    <source>
        <dbReference type="ARBA" id="ARBA00022741"/>
    </source>
</evidence>
<keyword evidence="2" id="KW-0813">Transport</keyword>
<gene>
    <name evidence="7" type="ordered locus">Veis_3432</name>
</gene>
<accession>A1WNE6</accession>
<dbReference type="HOGENOM" id="CLU_000604_1_2_4"/>
<protein>
    <submittedName>
        <fullName evidence="7">ABC transporter related</fullName>
    </submittedName>
</protein>
<dbReference type="PANTHER" id="PTHR43790:SF8">
    <property type="entry name" value="SUGAR ABC TRANSPORTER ATP-BINDING PROTEIN"/>
    <property type="match status" value="1"/>
</dbReference>
<keyword evidence="3" id="KW-0677">Repeat</keyword>
<evidence type="ECO:0000256" key="5">
    <source>
        <dbReference type="ARBA" id="ARBA00022840"/>
    </source>
</evidence>
<name>A1WNE6_VEREI</name>
<evidence type="ECO:0000256" key="2">
    <source>
        <dbReference type="ARBA" id="ARBA00022597"/>
    </source>
</evidence>
<dbReference type="AlphaFoldDB" id="A1WNE6"/>